<sequence length="87" mass="9591">MELGAKLLVAEELVDIEISGSAIGCLQGSLRYKFDTEEFEGNVSIPPVVLSGRAAIKTKDSSMLNFTLVDWQKSITVTNEIKIYPRD</sequence>
<evidence type="ECO:0008006" key="3">
    <source>
        <dbReference type="Google" id="ProtNLM"/>
    </source>
</evidence>
<organism evidence="1 2">
    <name type="scientific">Zobellia uliginosa</name>
    <dbReference type="NCBI Taxonomy" id="143224"/>
    <lineage>
        <taxon>Bacteria</taxon>
        <taxon>Pseudomonadati</taxon>
        <taxon>Bacteroidota</taxon>
        <taxon>Flavobacteriia</taxon>
        <taxon>Flavobacteriales</taxon>
        <taxon>Flavobacteriaceae</taxon>
        <taxon>Zobellia</taxon>
    </lineage>
</organism>
<keyword evidence="2" id="KW-1185">Reference proteome</keyword>
<protein>
    <recommendedName>
        <fullName evidence="3">Polymer-forming protein</fullName>
    </recommendedName>
</protein>
<reference evidence="1 2" key="1">
    <citation type="submission" date="2017-01" db="EMBL/GenBank/DDBJ databases">
        <authorList>
            <person name="Varghese N."/>
            <person name="Submissions S."/>
        </authorList>
    </citation>
    <scope>NUCLEOTIDE SEQUENCE [LARGE SCALE GENOMIC DNA]</scope>
    <source>
        <strain evidence="1 2">DSM 2061</strain>
    </source>
</reference>
<dbReference type="EMBL" id="FTOB01000001">
    <property type="protein sequence ID" value="SIS40312.1"/>
    <property type="molecule type" value="Genomic_DNA"/>
</dbReference>
<dbReference type="Proteomes" id="UP000185728">
    <property type="component" value="Unassembled WGS sequence"/>
</dbReference>
<evidence type="ECO:0000313" key="1">
    <source>
        <dbReference type="EMBL" id="SIS40312.1"/>
    </source>
</evidence>
<proteinExistence type="predicted"/>
<comment type="caution">
    <text evidence="1">The sequence shown here is derived from an EMBL/GenBank/DDBJ whole genome shotgun (WGS) entry which is preliminary data.</text>
</comment>
<accession>A0ABY1KLM7</accession>
<dbReference type="RefSeq" id="WP_076453411.1">
    <property type="nucleotide sequence ID" value="NZ_FTOB01000001.1"/>
</dbReference>
<name>A0ABY1KLM7_9FLAO</name>
<evidence type="ECO:0000313" key="2">
    <source>
        <dbReference type="Proteomes" id="UP000185728"/>
    </source>
</evidence>
<gene>
    <name evidence="1" type="ORF">SAMN05421766_101571</name>
</gene>